<evidence type="ECO:0000256" key="4">
    <source>
        <dbReference type="ARBA" id="ARBA00023163"/>
    </source>
</evidence>
<dbReference type="GO" id="GO:0003677">
    <property type="term" value="F:DNA binding"/>
    <property type="evidence" value="ECO:0007669"/>
    <property type="project" value="UniProtKB-KW"/>
</dbReference>
<reference evidence="6" key="1">
    <citation type="submission" date="2018-01" db="EMBL/GenBank/DDBJ databases">
        <authorList>
            <person name="Li J."/>
        </authorList>
    </citation>
    <scope>NUCLEOTIDE SEQUENCE [LARGE SCALE GENOMIC DNA]</scope>
    <source>
        <strain evidence="6">592</strain>
    </source>
</reference>
<evidence type="ECO:0000256" key="2">
    <source>
        <dbReference type="ARBA" id="ARBA00023015"/>
    </source>
</evidence>
<dbReference type="Gene3D" id="1.10.10.10">
    <property type="entry name" value="Winged helix-like DNA-binding domain superfamily/Winged helix DNA-binding domain"/>
    <property type="match status" value="1"/>
</dbReference>
<name>A0A2S0WHT0_9ACTN</name>
<dbReference type="GO" id="GO:0003700">
    <property type="term" value="F:DNA-binding transcription factor activity"/>
    <property type="evidence" value="ECO:0007669"/>
    <property type="project" value="InterPro"/>
</dbReference>
<dbReference type="PROSITE" id="PS50931">
    <property type="entry name" value="HTH_LYSR"/>
    <property type="match status" value="1"/>
</dbReference>
<proteinExistence type="inferred from homology"/>
<dbReference type="SUPFAM" id="SSF53850">
    <property type="entry name" value="Periplasmic binding protein-like II"/>
    <property type="match status" value="1"/>
</dbReference>
<dbReference type="InterPro" id="IPR036388">
    <property type="entry name" value="WH-like_DNA-bd_sf"/>
</dbReference>
<evidence type="ECO:0000313" key="5">
    <source>
        <dbReference type="EMBL" id="AWB90889.1"/>
    </source>
</evidence>
<dbReference type="OrthoDB" id="3181812at2"/>
<dbReference type="PANTHER" id="PTHR30346:SF0">
    <property type="entry name" value="HCA OPERON TRANSCRIPTIONAL ACTIVATOR HCAR"/>
    <property type="match status" value="1"/>
</dbReference>
<evidence type="ECO:0000256" key="1">
    <source>
        <dbReference type="ARBA" id="ARBA00009437"/>
    </source>
</evidence>
<dbReference type="PANTHER" id="PTHR30346">
    <property type="entry name" value="TRANSCRIPTIONAL DUAL REGULATOR HCAR-RELATED"/>
    <property type="match status" value="1"/>
</dbReference>
<dbReference type="AlphaFoldDB" id="A0A2S0WHT0"/>
<accession>A0A5F2ER52</accession>
<dbReference type="InterPro" id="IPR000847">
    <property type="entry name" value="LysR_HTH_N"/>
</dbReference>
<dbReference type="EMBL" id="CP026952">
    <property type="protein sequence ID" value="AWB90889.1"/>
    <property type="molecule type" value="Genomic_DNA"/>
</dbReference>
<sequence length="296" mass="31486">MELRTLGYFVAVAETGSVSAAAEVVHVTQPAISRQLRQLETDLGVDLFSRSAGRLRLSAAGREFLPHAQDVLRRAAGARAAAKSYAAGRLESLTIAAPTTTLTDVIAPFLATLHADDPMPTVLESDPHEAYAALRHGADLAIVTEPPRGPLASAAIAVLPVWAFVPAGHRWATQDTIRLRTLVEETLLVLTPGFRPRQILDLALDRAGVSAASVVECSNPQVAQALAAAGRGVAVVTDDARFDLHGLEVQGRDGPLRIELFAAWEPEHHAAATLDALAGRLRDFCVQRYGADVAPR</sequence>
<dbReference type="Proteomes" id="UP000244384">
    <property type="component" value="Chromosome"/>
</dbReference>
<dbReference type="SUPFAM" id="SSF46785">
    <property type="entry name" value="Winged helix' DNA-binding domain"/>
    <property type="match status" value="1"/>
</dbReference>
<comment type="similarity">
    <text evidence="1">Belongs to the LysR transcriptional regulatory family.</text>
</comment>
<keyword evidence="6" id="KW-1185">Reference proteome</keyword>
<keyword evidence="3" id="KW-0238">DNA-binding</keyword>
<dbReference type="InterPro" id="IPR036390">
    <property type="entry name" value="WH_DNA-bd_sf"/>
</dbReference>
<evidence type="ECO:0000313" key="6">
    <source>
        <dbReference type="Proteomes" id="UP000244384"/>
    </source>
</evidence>
<gene>
    <name evidence="5" type="ORF">C3E78_00825</name>
</gene>
<dbReference type="GO" id="GO:0032993">
    <property type="term" value="C:protein-DNA complex"/>
    <property type="evidence" value="ECO:0007669"/>
    <property type="project" value="TreeGrafter"/>
</dbReference>
<accession>A0A2S0WHT0</accession>
<keyword evidence="2" id="KW-0805">Transcription regulation</keyword>
<dbReference type="FunFam" id="1.10.10.10:FF:000001">
    <property type="entry name" value="LysR family transcriptional regulator"/>
    <property type="match status" value="1"/>
</dbReference>
<dbReference type="Pfam" id="PF03466">
    <property type="entry name" value="LysR_substrate"/>
    <property type="match status" value="1"/>
</dbReference>
<dbReference type="CDD" id="cd05466">
    <property type="entry name" value="PBP2_LTTR_substrate"/>
    <property type="match status" value="1"/>
</dbReference>
<dbReference type="Gene3D" id="3.40.190.290">
    <property type="match status" value="1"/>
</dbReference>
<dbReference type="RefSeq" id="WP_108576535.1">
    <property type="nucleotide sequence ID" value="NZ_CP026952.1"/>
</dbReference>
<evidence type="ECO:0000256" key="3">
    <source>
        <dbReference type="ARBA" id="ARBA00023125"/>
    </source>
</evidence>
<dbReference type="PRINTS" id="PR00039">
    <property type="entry name" value="HTHLYSR"/>
</dbReference>
<keyword evidence="4" id="KW-0804">Transcription</keyword>
<protein>
    <submittedName>
        <fullName evidence="5">LysR family transcriptional regulator</fullName>
    </submittedName>
</protein>
<dbReference type="Pfam" id="PF00126">
    <property type="entry name" value="HTH_1"/>
    <property type="match status" value="1"/>
</dbReference>
<dbReference type="KEGG" id="aez:C3E78_00825"/>
<dbReference type="InterPro" id="IPR005119">
    <property type="entry name" value="LysR_subst-bd"/>
</dbReference>
<organism evidence="5 6">
    <name type="scientific">Aeromicrobium chenweiae</name>
    <dbReference type="NCBI Taxonomy" id="2079793"/>
    <lineage>
        <taxon>Bacteria</taxon>
        <taxon>Bacillati</taxon>
        <taxon>Actinomycetota</taxon>
        <taxon>Actinomycetes</taxon>
        <taxon>Propionibacteriales</taxon>
        <taxon>Nocardioidaceae</taxon>
        <taxon>Aeromicrobium</taxon>
    </lineage>
</organism>